<feature type="transmembrane region" description="Helical" evidence="1">
    <location>
        <begin position="159"/>
        <end position="180"/>
    </location>
</feature>
<gene>
    <name evidence="2" type="ORF">HDF08_000290</name>
</gene>
<feature type="transmembrane region" description="Helical" evidence="1">
    <location>
        <begin position="134"/>
        <end position="153"/>
    </location>
</feature>
<feature type="transmembrane region" description="Helical" evidence="1">
    <location>
        <begin position="96"/>
        <end position="113"/>
    </location>
</feature>
<feature type="transmembrane region" description="Helical" evidence="1">
    <location>
        <begin position="9"/>
        <end position="27"/>
    </location>
</feature>
<keyword evidence="1" id="KW-0472">Membrane</keyword>
<name>A0A852V5K9_9BACT</name>
<accession>A0A852V5K9</accession>
<feature type="transmembrane region" description="Helical" evidence="1">
    <location>
        <begin position="237"/>
        <end position="254"/>
    </location>
</feature>
<evidence type="ECO:0000313" key="3">
    <source>
        <dbReference type="Proteomes" id="UP000564385"/>
    </source>
</evidence>
<protein>
    <submittedName>
        <fullName evidence="2">Energy-converting hydrogenase Eha subunit C</fullName>
    </submittedName>
</protein>
<keyword evidence="1" id="KW-0812">Transmembrane</keyword>
<evidence type="ECO:0000313" key="2">
    <source>
        <dbReference type="EMBL" id="NYF88223.1"/>
    </source>
</evidence>
<feature type="transmembrane region" description="Helical" evidence="1">
    <location>
        <begin position="33"/>
        <end position="55"/>
    </location>
</feature>
<sequence length="508" mass="55382">MRLPFPERIPIVPVFFFAVTLMVIQLAQGTSPTFVLCCFFYILVATHAFNVAGGFTRTSGAFIFFNSVLGVIVGLCMKAYLDEAADSNLFDPELTIRVLLAGMCMMLVAVYFTKRSAPRHALLGKMVSDAKMQTATVGSLIAGVLLQIAFVVFPAGSGSVLSALNQLNRFWSLAVVLGVINTIRRSGGKRSVNLPVLLAGSFMFAFGVLGFSKEGMLSPFACWLLAIASQKYKLNRAQILGGILVTIFIFRYLVPYAQYGRTYREENGGVSISTVFSLLSNLGYVREQYLLTSAGSYDERILGYYNNSQGFFDRLEMISIDDALINHTAQFGNFGIYPIVEAFENLVPHFIWPNKPALLAGNIYAHEVGLLGENDESTGVSFSSTATAFHLIGWKGIFLLAPAIWFLLFFVFESLCGDTRETPWGLLVLVLYTHTAPEGDIGNMVYTATYAAFGIVFAAVVGAYIAPLIGTLFIGPEGIELRRGASIRSIAGRLLLPPPPKPDQNPAS</sequence>
<feature type="transmembrane region" description="Helical" evidence="1">
    <location>
        <begin position="450"/>
        <end position="474"/>
    </location>
</feature>
<feature type="transmembrane region" description="Helical" evidence="1">
    <location>
        <begin position="62"/>
        <end position="81"/>
    </location>
</feature>
<reference evidence="2 3" key="1">
    <citation type="submission" date="2020-07" db="EMBL/GenBank/DDBJ databases">
        <title>Genomic Encyclopedia of Type Strains, Phase IV (KMG-V): Genome sequencing to study the core and pangenomes of soil and plant-associated prokaryotes.</title>
        <authorList>
            <person name="Whitman W."/>
        </authorList>
    </citation>
    <scope>NUCLEOTIDE SEQUENCE [LARGE SCALE GENOMIC DNA]</scope>
    <source>
        <strain evidence="2 3">M8UP22</strain>
    </source>
</reference>
<keyword evidence="1" id="KW-1133">Transmembrane helix</keyword>
<proteinExistence type="predicted"/>
<dbReference type="EMBL" id="JACCCU010000001">
    <property type="protein sequence ID" value="NYF88223.1"/>
    <property type="molecule type" value="Genomic_DNA"/>
</dbReference>
<feature type="transmembrane region" description="Helical" evidence="1">
    <location>
        <begin position="392"/>
        <end position="412"/>
    </location>
</feature>
<comment type="caution">
    <text evidence="2">The sequence shown here is derived from an EMBL/GenBank/DDBJ whole genome shotgun (WGS) entry which is preliminary data.</text>
</comment>
<organism evidence="2 3">
    <name type="scientific">Tunturiibacter lichenicola</name>
    <dbReference type="NCBI Taxonomy" id="2051959"/>
    <lineage>
        <taxon>Bacteria</taxon>
        <taxon>Pseudomonadati</taxon>
        <taxon>Acidobacteriota</taxon>
        <taxon>Terriglobia</taxon>
        <taxon>Terriglobales</taxon>
        <taxon>Acidobacteriaceae</taxon>
        <taxon>Tunturiibacter</taxon>
    </lineage>
</organism>
<feature type="transmembrane region" description="Helical" evidence="1">
    <location>
        <begin position="192"/>
        <end position="211"/>
    </location>
</feature>
<dbReference type="Proteomes" id="UP000564385">
    <property type="component" value="Unassembled WGS sequence"/>
</dbReference>
<dbReference type="AlphaFoldDB" id="A0A852V5K9"/>
<evidence type="ECO:0000256" key="1">
    <source>
        <dbReference type="SAM" id="Phobius"/>
    </source>
</evidence>